<dbReference type="PRINTS" id="PR00146">
    <property type="entry name" value="DHPICSNTHASE"/>
</dbReference>
<evidence type="ECO:0000256" key="14">
    <source>
        <dbReference type="PIRSR" id="PIRSR001365-1"/>
    </source>
</evidence>
<dbReference type="CDD" id="cd00950">
    <property type="entry name" value="DHDPS"/>
    <property type="match status" value="1"/>
</dbReference>
<evidence type="ECO:0000256" key="11">
    <source>
        <dbReference type="ARBA" id="ARBA00047836"/>
    </source>
</evidence>
<dbReference type="GO" id="GO:0005829">
    <property type="term" value="C:cytosol"/>
    <property type="evidence" value="ECO:0007669"/>
    <property type="project" value="TreeGrafter"/>
</dbReference>
<evidence type="ECO:0000256" key="9">
    <source>
        <dbReference type="ARBA" id="ARBA00023239"/>
    </source>
</evidence>
<evidence type="ECO:0000256" key="15">
    <source>
        <dbReference type="PIRSR" id="PIRSR001365-2"/>
    </source>
</evidence>
<dbReference type="InterPro" id="IPR013785">
    <property type="entry name" value="Aldolase_TIM"/>
</dbReference>
<dbReference type="PROSITE" id="PS00665">
    <property type="entry name" value="DHDPS_1"/>
    <property type="match status" value="1"/>
</dbReference>
<dbReference type="GO" id="GO:0019877">
    <property type="term" value="P:diaminopimelate biosynthetic process"/>
    <property type="evidence" value="ECO:0007669"/>
    <property type="project" value="UniProtKB-UniRule"/>
</dbReference>
<dbReference type="Gene3D" id="3.20.20.70">
    <property type="entry name" value="Aldolase class I"/>
    <property type="match status" value="1"/>
</dbReference>
<feature type="site" description="Part of a proton relay during catalysis" evidence="12">
    <location>
        <position position="62"/>
    </location>
</feature>
<dbReference type="Proteomes" id="UP000199288">
    <property type="component" value="Unassembled WGS sequence"/>
</dbReference>
<evidence type="ECO:0000313" key="16">
    <source>
        <dbReference type="EMBL" id="SEA77756.1"/>
    </source>
</evidence>
<protein>
    <recommendedName>
        <fullName evidence="4 12">4-hydroxy-tetrahydrodipicolinate synthase</fullName>
        <shortName evidence="12">HTPA synthase</shortName>
        <ecNumber evidence="4 12">4.3.3.7</ecNumber>
    </recommendedName>
</protein>
<dbReference type="SUPFAM" id="SSF51569">
    <property type="entry name" value="Aldolase"/>
    <property type="match status" value="1"/>
</dbReference>
<evidence type="ECO:0000313" key="17">
    <source>
        <dbReference type="Proteomes" id="UP000199288"/>
    </source>
</evidence>
<comment type="pathway">
    <text evidence="2 12">Amino-acid biosynthesis; L-lysine biosynthesis via DAP pathway; (S)-tetrahydrodipicolinate from L-aspartate: step 3/4.</text>
</comment>
<evidence type="ECO:0000256" key="6">
    <source>
        <dbReference type="ARBA" id="ARBA00022605"/>
    </source>
</evidence>
<evidence type="ECO:0000256" key="1">
    <source>
        <dbReference type="ARBA" id="ARBA00003294"/>
    </source>
</evidence>
<dbReference type="HAMAP" id="MF_00418">
    <property type="entry name" value="DapA"/>
    <property type="match status" value="1"/>
</dbReference>
<dbReference type="InterPro" id="IPR002220">
    <property type="entry name" value="DapA-like"/>
</dbReference>
<dbReference type="AlphaFoldDB" id="A0A1H4DYQ3"/>
<dbReference type="SMART" id="SM01130">
    <property type="entry name" value="DHDPS"/>
    <property type="match status" value="1"/>
</dbReference>
<proteinExistence type="inferred from homology"/>
<evidence type="ECO:0000256" key="2">
    <source>
        <dbReference type="ARBA" id="ARBA00005120"/>
    </source>
</evidence>
<evidence type="ECO:0000256" key="3">
    <source>
        <dbReference type="ARBA" id="ARBA00007592"/>
    </source>
</evidence>
<dbReference type="PIRSF" id="PIRSF001365">
    <property type="entry name" value="DHDPS"/>
    <property type="match status" value="1"/>
</dbReference>
<dbReference type="NCBIfam" id="TIGR00674">
    <property type="entry name" value="dapA"/>
    <property type="match status" value="1"/>
</dbReference>
<feature type="active site" description="Proton donor/acceptor" evidence="12 14">
    <location>
        <position position="151"/>
    </location>
</feature>
<evidence type="ECO:0000256" key="12">
    <source>
        <dbReference type="HAMAP-Rule" id="MF_00418"/>
    </source>
</evidence>
<feature type="active site" description="Schiff-base intermediate with substrate" evidence="12 14">
    <location>
        <position position="179"/>
    </location>
</feature>
<evidence type="ECO:0000256" key="10">
    <source>
        <dbReference type="ARBA" id="ARBA00023270"/>
    </source>
</evidence>
<dbReference type="InterPro" id="IPR020624">
    <property type="entry name" value="Schiff_base-form_aldolases_CS"/>
</dbReference>
<dbReference type="EMBL" id="FNQV01000022">
    <property type="protein sequence ID" value="SEA77756.1"/>
    <property type="molecule type" value="Genomic_DNA"/>
</dbReference>
<evidence type="ECO:0000256" key="5">
    <source>
        <dbReference type="ARBA" id="ARBA00022490"/>
    </source>
</evidence>
<evidence type="ECO:0000256" key="7">
    <source>
        <dbReference type="ARBA" id="ARBA00022915"/>
    </source>
</evidence>
<evidence type="ECO:0000256" key="8">
    <source>
        <dbReference type="ARBA" id="ARBA00023154"/>
    </source>
</evidence>
<evidence type="ECO:0000256" key="13">
    <source>
        <dbReference type="PIRNR" id="PIRNR001365"/>
    </source>
</evidence>
<keyword evidence="7 12" id="KW-0220">Diaminopimelate biosynthesis</keyword>
<dbReference type="EC" id="4.3.3.7" evidence="4 12"/>
<feature type="binding site" evidence="12 15">
    <location>
        <position position="219"/>
    </location>
    <ligand>
        <name>pyruvate</name>
        <dbReference type="ChEBI" id="CHEBI:15361"/>
    </ligand>
</feature>
<dbReference type="PANTHER" id="PTHR12128">
    <property type="entry name" value="DIHYDRODIPICOLINATE SYNTHASE"/>
    <property type="match status" value="1"/>
</dbReference>
<comment type="subcellular location">
    <subcellularLocation>
        <location evidence="12">Cytoplasm</location>
    </subcellularLocation>
</comment>
<comment type="similarity">
    <text evidence="3 12 13">Belongs to the DapA family.</text>
</comment>
<feature type="site" description="Part of a proton relay during catalysis" evidence="12">
    <location>
        <position position="125"/>
    </location>
</feature>
<dbReference type="GO" id="GO:0008840">
    <property type="term" value="F:4-hydroxy-tetrahydrodipicolinate synthase activity"/>
    <property type="evidence" value="ECO:0007669"/>
    <property type="project" value="UniProtKB-UniRule"/>
</dbReference>
<dbReference type="UniPathway" id="UPA00034">
    <property type="reaction ID" value="UER00017"/>
</dbReference>
<comment type="subunit">
    <text evidence="12">Homotetramer; dimer of dimers.</text>
</comment>
<keyword evidence="6 12" id="KW-0028">Amino-acid biosynthesis</keyword>
<dbReference type="InterPro" id="IPR005263">
    <property type="entry name" value="DapA"/>
</dbReference>
<feature type="binding site" evidence="12 15">
    <location>
        <position position="63"/>
    </location>
    <ligand>
        <name>pyruvate</name>
        <dbReference type="ChEBI" id="CHEBI:15361"/>
    </ligand>
</feature>
<keyword evidence="9 12" id="KW-0456">Lyase</keyword>
<dbReference type="InterPro" id="IPR020625">
    <property type="entry name" value="Schiff_base-form_aldolases_AS"/>
</dbReference>
<dbReference type="GO" id="GO:0009089">
    <property type="term" value="P:lysine biosynthetic process via diaminopimelate"/>
    <property type="evidence" value="ECO:0007669"/>
    <property type="project" value="UniProtKB-UniRule"/>
</dbReference>
<keyword evidence="17" id="KW-1185">Reference proteome</keyword>
<sequence>MRHAWLYPSDMERNEARAIFGSVIPAMVTPFAEDGSIDFDAAARLADHLVGQGCDGILLSGTTGESPTTHTPEKNELIRVVKEAVGDRARIMAGAGSNDTKHAVRIGEQAVESGADSLLVVSPYYNKPSQEGIAAHILAVADAGGVPVMVYDIPGRTGVKIGPECSERIAEHPQIVAFKEATGDVVGGIARGRATGTAVYSGDDALNLGFLTHGGVGVVSVVAHVAADRYRAMVDALDAGDLARAAEIHHEVLPLVDAVMGEGLGAVMAKTAVALQGHLPAASFRLPLTAATSAQVARLRSAMEALNYL</sequence>
<keyword evidence="5 12" id="KW-0963">Cytoplasm</keyword>
<keyword evidence="8 12" id="KW-0457">Lysine biosynthesis</keyword>
<name>A0A1H4DYQ3_9ACTO</name>
<organism evidence="16 17">
    <name type="scientific">Bowdeniella nasicola</name>
    <dbReference type="NCBI Taxonomy" id="208480"/>
    <lineage>
        <taxon>Bacteria</taxon>
        <taxon>Bacillati</taxon>
        <taxon>Actinomycetota</taxon>
        <taxon>Actinomycetes</taxon>
        <taxon>Actinomycetales</taxon>
        <taxon>Actinomycetaceae</taxon>
        <taxon>Bowdeniella</taxon>
    </lineage>
</organism>
<comment type="caution">
    <text evidence="12">Was originally thought to be a dihydrodipicolinate synthase (DHDPS), catalyzing the condensation of (S)-aspartate-beta-semialdehyde [(S)-ASA] and pyruvate to dihydrodipicolinate (DHDP). However, it was shown in E.coli that the product of the enzymatic reaction is not dihydrodipicolinate but in fact (4S)-4-hydroxy-2,3,4,5-tetrahydro-(2S)-dipicolinic acid (HTPA), and that the consecutive dehydration reaction leading to DHDP is not spontaneous but catalyzed by DapB.</text>
</comment>
<accession>A0A1H4DYQ3</accession>
<dbReference type="PROSITE" id="PS00666">
    <property type="entry name" value="DHDPS_2"/>
    <property type="match status" value="1"/>
</dbReference>
<comment type="catalytic activity">
    <reaction evidence="11 12">
        <text>L-aspartate 4-semialdehyde + pyruvate = (2S,4S)-4-hydroxy-2,3,4,5-tetrahydrodipicolinate + H2O + H(+)</text>
        <dbReference type="Rhea" id="RHEA:34171"/>
        <dbReference type="ChEBI" id="CHEBI:15361"/>
        <dbReference type="ChEBI" id="CHEBI:15377"/>
        <dbReference type="ChEBI" id="CHEBI:15378"/>
        <dbReference type="ChEBI" id="CHEBI:67139"/>
        <dbReference type="ChEBI" id="CHEBI:537519"/>
        <dbReference type="EC" id="4.3.3.7"/>
    </reaction>
</comment>
<keyword evidence="10 12" id="KW-0704">Schiff base</keyword>
<comment type="function">
    <text evidence="1 12">Catalyzes the condensation of (S)-aspartate-beta-semialdehyde [(S)-ASA] and pyruvate to 4-hydroxy-tetrahydrodipicolinate (HTPA).</text>
</comment>
<evidence type="ECO:0000256" key="4">
    <source>
        <dbReference type="ARBA" id="ARBA00012086"/>
    </source>
</evidence>
<dbReference type="PANTHER" id="PTHR12128:SF66">
    <property type="entry name" value="4-HYDROXY-2-OXOGLUTARATE ALDOLASE, MITOCHONDRIAL"/>
    <property type="match status" value="1"/>
</dbReference>
<reference evidence="17" key="1">
    <citation type="submission" date="2016-10" db="EMBL/GenBank/DDBJ databases">
        <authorList>
            <person name="Varghese N."/>
            <person name="Submissions S."/>
        </authorList>
    </citation>
    <scope>NUCLEOTIDE SEQUENCE [LARGE SCALE GENOMIC DNA]</scope>
    <source>
        <strain evidence="17">KPR-1</strain>
    </source>
</reference>
<gene>
    <name evidence="12" type="primary">dapA</name>
    <name evidence="16" type="ORF">SAMN02910418_02389</name>
</gene>
<dbReference type="Pfam" id="PF00701">
    <property type="entry name" value="DHDPS"/>
    <property type="match status" value="1"/>
</dbReference>